<evidence type="ECO:0000256" key="4">
    <source>
        <dbReference type="ARBA" id="ARBA00022651"/>
    </source>
</evidence>
<evidence type="ECO:0000256" key="1">
    <source>
        <dbReference type="ARBA" id="ARBA00004613"/>
    </source>
</evidence>
<name>A0A9P9W948_9PEZI</name>
<dbReference type="AlphaFoldDB" id="A0A9P9W948"/>
<keyword evidence="7 11" id="KW-0119">Carbohydrate metabolism</keyword>
<evidence type="ECO:0000313" key="12">
    <source>
        <dbReference type="EMBL" id="KAI1852226.1"/>
    </source>
</evidence>
<dbReference type="GO" id="GO:0005576">
    <property type="term" value="C:extracellular region"/>
    <property type="evidence" value="ECO:0007669"/>
    <property type="project" value="UniProtKB-SubCell"/>
</dbReference>
<keyword evidence="5 11" id="KW-0732">Signal</keyword>
<comment type="caution">
    <text evidence="12">The sequence shown here is derived from an EMBL/GenBank/DDBJ whole genome shotgun (WGS) entry which is preliminary data.</text>
</comment>
<keyword evidence="13" id="KW-1185">Reference proteome</keyword>
<dbReference type="SUPFAM" id="SSF53474">
    <property type="entry name" value="alpha/beta-Hydrolases"/>
    <property type="match status" value="1"/>
</dbReference>
<comment type="similarity">
    <text evidence="2 11">Belongs to the faeC family.</text>
</comment>
<dbReference type="Proteomes" id="UP000829685">
    <property type="component" value="Unassembled WGS sequence"/>
</dbReference>
<dbReference type="GO" id="GO:0045493">
    <property type="term" value="P:xylan catabolic process"/>
    <property type="evidence" value="ECO:0007669"/>
    <property type="project" value="UniProtKB-UniRule"/>
</dbReference>
<accession>A0A9P9W948</accession>
<reference evidence="12" key="1">
    <citation type="submission" date="2021-03" db="EMBL/GenBank/DDBJ databases">
        <title>Revisited historic fungal species revealed as producer of novel bioactive compounds through whole genome sequencing and comparative genomics.</title>
        <authorList>
            <person name="Vignolle G.A."/>
            <person name="Hochenegger N."/>
            <person name="Mach R.L."/>
            <person name="Mach-Aigner A.R."/>
            <person name="Javad Rahimi M."/>
            <person name="Salim K.A."/>
            <person name="Chan C.M."/>
            <person name="Lim L.B.L."/>
            <person name="Cai F."/>
            <person name="Druzhinina I.S."/>
            <person name="U'Ren J.M."/>
            <person name="Derntl C."/>
        </authorList>
    </citation>
    <scope>NUCLEOTIDE SEQUENCE</scope>
    <source>
        <strain evidence="12">TUCIM 5799</strain>
    </source>
</reference>
<evidence type="ECO:0000256" key="7">
    <source>
        <dbReference type="ARBA" id="ARBA00023277"/>
    </source>
</evidence>
<organism evidence="12 13">
    <name type="scientific">Neoarthrinium moseri</name>
    <dbReference type="NCBI Taxonomy" id="1658444"/>
    <lineage>
        <taxon>Eukaryota</taxon>
        <taxon>Fungi</taxon>
        <taxon>Dikarya</taxon>
        <taxon>Ascomycota</taxon>
        <taxon>Pezizomycotina</taxon>
        <taxon>Sordariomycetes</taxon>
        <taxon>Xylariomycetidae</taxon>
        <taxon>Amphisphaeriales</taxon>
        <taxon>Apiosporaceae</taxon>
        <taxon>Neoarthrinium</taxon>
    </lineage>
</organism>
<keyword evidence="4 11" id="KW-0858">Xylan degradation</keyword>
<evidence type="ECO:0000256" key="10">
    <source>
        <dbReference type="ARBA" id="ARBA00034075"/>
    </source>
</evidence>
<gene>
    <name evidence="12" type="ORF">JX265_013079</name>
</gene>
<protein>
    <recommendedName>
        <fullName evidence="11">Feruloyl esterase C</fullName>
        <ecNumber evidence="11">3.1.1.73</ecNumber>
    </recommendedName>
    <alternativeName>
        <fullName evidence="11">Ferulic acid esterase C</fullName>
    </alternativeName>
</protein>
<comment type="subcellular location">
    <subcellularLocation>
        <location evidence="1 11">Secreted</location>
    </subcellularLocation>
</comment>
<keyword evidence="6 11" id="KW-0378">Hydrolase</keyword>
<dbReference type="OrthoDB" id="424610at2759"/>
<dbReference type="GO" id="GO:0030600">
    <property type="term" value="F:feruloyl esterase activity"/>
    <property type="evidence" value="ECO:0007669"/>
    <property type="project" value="UniProtKB-UniRule"/>
</dbReference>
<dbReference type="PANTHER" id="PTHR38050:SF1">
    <property type="entry name" value="FERULOYL ESTERASE C"/>
    <property type="match status" value="1"/>
</dbReference>
<sequence>MMAWSVILAVVALCLQPILAASSSGCGKAPTLTSPNAYSLTINGKSRQYFVKFPANYNQTHPYKLIFTFHALGGTASQVVAGTGGYLPWYGLPALDTGNTGIYIAPNGLNNGWANPNGDDLALTDAIIKTVEADLCIDQAHRYSTGFSYGAGMSYSIACSRAKDFRAVAVLSGAVLSGCTGGNDPIAYYGQHGVSDNVLPIAGDRTMRDRFVKNNGCTSQSPPEPAAGSGTHIKTQYSGCKSGYPVTWVAFDGDHTPQPKDKGQSTTFAANETWAFFSQFKQE</sequence>
<proteinExistence type="inferred from homology"/>
<dbReference type="PANTHER" id="PTHR38050">
    <property type="match status" value="1"/>
</dbReference>
<evidence type="ECO:0000313" key="13">
    <source>
        <dbReference type="Proteomes" id="UP000829685"/>
    </source>
</evidence>
<evidence type="ECO:0000256" key="6">
    <source>
        <dbReference type="ARBA" id="ARBA00022801"/>
    </source>
</evidence>
<feature type="chain" id="PRO_5040534560" description="Feruloyl esterase C" evidence="11">
    <location>
        <begin position="21"/>
        <end position="283"/>
    </location>
</feature>
<evidence type="ECO:0000256" key="3">
    <source>
        <dbReference type="ARBA" id="ARBA00022525"/>
    </source>
</evidence>
<evidence type="ECO:0000256" key="11">
    <source>
        <dbReference type="RuleBase" id="RU367094"/>
    </source>
</evidence>
<evidence type="ECO:0000256" key="8">
    <source>
        <dbReference type="ARBA" id="ARBA00023326"/>
    </source>
</evidence>
<comment type="function">
    <text evidence="9 11">Involved in degradation of plant cell walls. Hydrolyzes the feruloyl-arabinose ester bond in arabinoxylans, and the feruloyl-galactose ester bond in pectin. Active against paranitrophenyl-acetate, methyl ferulate and wheat arabinoxylan.</text>
</comment>
<dbReference type="InterPro" id="IPR029058">
    <property type="entry name" value="AB_hydrolase_fold"/>
</dbReference>
<keyword evidence="3 11" id="KW-0964">Secreted</keyword>
<dbReference type="InterPro" id="IPR043595">
    <property type="entry name" value="FaeB/C/D"/>
</dbReference>
<evidence type="ECO:0000256" key="5">
    <source>
        <dbReference type="ARBA" id="ARBA00022729"/>
    </source>
</evidence>
<evidence type="ECO:0000256" key="9">
    <source>
        <dbReference type="ARBA" id="ARBA00025250"/>
    </source>
</evidence>
<dbReference type="Gene3D" id="3.40.50.1820">
    <property type="entry name" value="alpha/beta hydrolase"/>
    <property type="match status" value="1"/>
</dbReference>
<keyword evidence="8 11" id="KW-0624">Polysaccharide degradation</keyword>
<feature type="signal peptide" evidence="11">
    <location>
        <begin position="1"/>
        <end position="20"/>
    </location>
</feature>
<dbReference type="EMBL" id="JAFIMR010000062">
    <property type="protein sequence ID" value="KAI1852226.1"/>
    <property type="molecule type" value="Genomic_DNA"/>
</dbReference>
<evidence type="ECO:0000256" key="2">
    <source>
        <dbReference type="ARBA" id="ARBA00010278"/>
    </source>
</evidence>
<dbReference type="EC" id="3.1.1.73" evidence="11"/>
<comment type="catalytic activity">
    <reaction evidence="10 11">
        <text>feruloyl-polysaccharide + H2O = ferulate + polysaccharide.</text>
        <dbReference type="EC" id="3.1.1.73"/>
    </reaction>
</comment>